<name>A0A5P2G2A8_9BACT</name>
<dbReference type="KEGG" id="arac:E0W69_013345"/>
<dbReference type="EMBL" id="CP044016">
    <property type="protein sequence ID" value="QES89605.1"/>
    <property type="molecule type" value="Genomic_DNA"/>
</dbReference>
<sequence>MIHKYFKIIVALLISSVSILNLNAQSRNDRLLDKVERQTFEYFWSGAEPNSGLARERINMDDIYPENDKNVVTTGGSGFGLMALVAGLDRGYISKKEGRDRFYKILHFLENADRFHGAWPHWMYGETGKVKPFGNNDNGGDLVETSFLLQGLLAVREYYKLENNSDTFIVNTINRLWEEVDFNWYRNNKNVLYWHWSPDKQWIMNFPIHGFNECLIMYVLGASSSKHAISLTDYNDGWAENGAIKKVTNYKKDTLFAHMQGNPPYGGPLFWTHYSFLGLNPRGLKDAFIDYGENNITMSKINYQWCVDNPKEYKGYSASNWGLTASYSVAGYAAHAPNLNDDLGVISPTAAISSIVYTPKESITAINYWNAKLKDKVWGKYGFYDAFSINDDWYPQKYLAIDQGPEVVMIENYRSGLLWKLFMAAPEVKDGLDKLGFTYKK</sequence>
<dbReference type="Pfam" id="PF10091">
    <property type="entry name" value="Glycoamylase"/>
    <property type="match status" value="1"/>
</dbReference>
<dbReference type="OrthoDB" id="5937621at2"/>
<dbReference type="AlphaFoldDB" id="A0A5P2G2A8"/>
<dbReference type="RefSeq" id="WP_131330548.1">
    <property type="nucleotide sequence ID" value="NZ_CP044016.1"/>
</dbReference>
<dbReference type="PIRSF" id="PIRSF028431">
    <property type="entry name" value="UCP028431"/>
    <property type="match status" value="1"/>
</dbReference>
<accession>A0A5P2G2A8</accession>
<proteinExistence type="predicted"/>
<dbReference type="InterPro" id="IPR019282">
    <property type="entry name" value="Glycoamylase-like_cons_dom"/>
</dbReference>
<protein>
    <submittedName>
        <fullName evidence="2">DUF3131 domain-containing protein</fullName>
    </submittedName>
</protein>
<feature type="domain" description="Glycoamylase-like" evidence="1">
    <location>
        <begin position="205"/>
        <end position="425"/>
    </location>
</feature>
<organism evidence="2 3">
    <name type="scientific">Rhizosphaericola mali</name>
    <dbReference type="NCBI Taxonomy" id="2545455"/>
    <lineage>
        <taxon>Bacteria</taxon>
        <taxon>Pseudomonadati</taxon>
        <taxon>Bacteroidota</taxon>
        <taxon>Chitinophagia</taxon>
        <taxon>Chitinophagales</taxon>
        <taxon>Chitinophagaceae</taxon>
        <taxon>Rhizosphaericola</taxon>
    </lineage>
</organism>
<evidence type="ECO:0000313" key="2">
    <source>
        <dbReference type="EMBL" id="QES89605.1"/>
    </source>
</evidence>
<gene>
    <name evidence="2" type="ORF">E0W69_013345</name>
</gene>
<evidence type="ECO:0000313" key="3">
    <source>
        <dbReference type="Proteomes" id="UP000292424"/>
    </source>
</evidence>
<reference evidence="2 3" key="1">
    <citation type="submission" date="2019-09" db="EMBL/GenBank/DDBJ databases">
        <title>Complete genome sequence of Arachidicoccus sp. B3-10 isolated from apple orchard soil.</title>
        <authorList>
            <person name="Kim H.S."/>
            <person name="Han K.-I."/>
            <person name="Suh M.K."/>
            <person name="Lee K.C."/>
            <person name="Eom M.K."/>
            <person name="Kim J.-S."/>
            <person name="Kang S.W."/>
            <person name="Sin Y."/>
            <person name="Lee J.-S."/>
        </authorList>
    </citation>
    <scope>NUCLEOTIDE SEQUENCE [LARGE SCALE GENOMIC DNA]</scope>
    <source>
        <strain evidence="2 3">B3-10</strain>
    </source>
</reference>
<dbReference type="Proteomes" id="UP000292424">
    <property type="component" value="Chromosome"/>
</dbReference>
<keyword evidence="3" id="KW-1185">Reference proteome</keyword>
<evidence type="ECO:0000259" key="1">
    <source>
        <dbReference type="Pfam" id="PF10091"/>
    </source>
</evidence>
<dbReference type="InterPro" id="IPR016883">
    <property type="entry name" value="UCP028431"/>
</dbReference>
<dbReference type="Gene3D" id="1.50.10.140">
    <property type="match status" value="1"/>
</dbReference>